<feature type="region of interest" description="Disordered" evidence="1">
    <location>
        <begin position="121"/>
        <end position="170"/>
    </location>
</feature>
<dbReference type="OrthoDB" id="9810874at2"/>
<gene>
    <name evidence="3" type="ORF">FZC78_01785</name>
</gene>
<evidence type="ECO:0000256" key="1">
    <source>
        <dbReference type="SAM" id="MobiDB-lite"/>
    </source>
</evidence>
<reference evidence="3 4" key="1">
    <citation type="submission" date="2019-08" db="EMBL/GenBank/DDBJ databases">
        <title>Bacillus genomes from the desert of Cuatro Cienegas, Coahuila.</title>
        <authorList>
            <person name="Olmedo-Alvarez G."/>
        </authorList>
    </citation>
    <scope>NUCLEOTIDE SEQUENCE [LARGE SCALE GENOMIC DNA]</scope>
    <source>
        <strain evidence="3 4">CH34_1T</strain>
    </source>
</reference>
<evidence type="ECO:0000256" key="2">
    <source>
        <dbReference type="SAM" id="Phobius"/>
    </source>
</evidence>
<comment type="caution">
    <text evidence="3">The sequence shown here is derived from an EMBL/GenBank/DDBJ whole genome shotgun (WGS) entry which is preliminary data.</text>
</comment>
<keyword evidence="2" id="KW-1133">Transmembrane helix</keyword>
<organism evidence="3 4">
    <name type="scientific">Rossellomorea vietnamensis</name>
    <dbReference type="NCBI Taxonomy" id="218284"/>
    <lineage>
        <taxon>Bacteria</taxon>
        <taxon>Bacillati</taxon>
        <taxon>Bacillota</taxon>
        <taxon>Bacilli</taxon>
        <taxon>Bacillales</taxon>
        <taxon>Bacillaceae</taxon>
        <taxon>Rossellomorea</taxon>
    </lineage>
</organism>
<dbReference type="RefSeq" id="WP_148937979.1">
    <property type="nucleotide sequence ID" value="NZ_VTEI01000001.1"/>
</dbReference>
<dbReference type="PANTHER" id="PTHR35792">
    <property type="entry name" value="GENERAL STRESS PROTEIN"/>
    <property type="match status" value="1"/>
</dbReference>
<evidence type="ECO:0000313" key="4">
    <source>
        <dbReference type="Proteomes" id="UP000322267"/>
    </source>
</evidence>
<proteinExistence type="predicted"/>
<feature type="transmembrane region" description="Helical" evidence="2">
    <location>
        <begin position="40"/>
        <end position="59"/>
    </location>
</feature>
<keyword evidence="2" id="KW-0812">Transmembrane</keyword>
<dbReference type="InterPro" id="IPR024623">
    <property type="entry name" value="YtxH"/>
</dbReference>
<accession>A0A5D4NZN1</accession>
<dbReference type="AlphaFoldDB" id="A0A5D4NZN1"/>
<dbReference type="EMBL" id="VTEI01000001">
    <property type="protein sequence ID" value="TYS19787.1"/>
    <property type="molecule type" value="Genomic_DNA"/>
</dbReference>
<sequence>MMTQQNDVYKNQVSHGHPNGGTNNNNNNATHEGSINAKDFLIGSLIGGIVGAATALFLAPKSGKELRDDLNTHAGTLKEKSGQWRETAMERGNELASAAKEKTSGITKTVQEQSTNLVNKVKSGKNEDSSEVTGEEQLPVETEQNDAQELNQKLEETKKAFDDTEQTIKQ</sequence>
<dbReference type="PANTHER" id="PTHR35792:SF1">
    <property type="entry name" value="SLL0268 PROTEIN"/>
    <property type="match status" value="1"/>
</dbReference>
<dbReference type="Proteomes" id="UP000322267">
    <property type="component" value="Unassembled WGS sequence"/>
</dbReference>
<keyword evidence="2" id="KW-0472">Membrane</keyword>
<feature type="compositionally biased region" description="Basic and acidic residues" evidence="1">
    <location>
        <begin position="152"/>
        <end position="170"/>
    </location>
</feature>
<evidence type="ECO:0000313" key="3">
    <source>
        <dbReference type="EMBL" id="TYS19787.1"/>
    </source>
</evidence>
<feature type="region of interest" description="Disordered" evidence="1">
    <location>
        <begin position="1"/>
        <end position="31"/>
    </location>
</feature>
<dbReference type="Pfam" id="PF12732">
    <property type="entry name" value="YtxH"/>
    <property type="match status" value="1"/>
</dbReference>
<dbReference type="InterPro" id="IPR052928">
    <property type="entry name" value="Desiccation-related_membrane"/>
</dbReference>
<name>A0A5D4NZN1_9BACI</name>
<feature type="compositionally biased region" description="Polar residues" evidence="1">
    <location>
        <begin position="1"/>
        <end position="14"/>
    </location>
</feature>
<protein>
    <submittedName>
        <fullName evidence="3">YtxH domain-containing protein</fullName>
    </submittedName>
</protein>